<protein>
    <recommendedName>
        <fullName evidence="4">Anti-sigma factor</fullName>
    </recommendedName>
</protein>
<organism evidence="2 3">
    <name type="scientific">Stenotrophomonas panacihumi</name>
    <dbReference type="NCBI Taxonomy" id="676599"/>
    <lineage>
        <taxon>Bacteria</taxon>
        <taxon>Pseudomonadati</taxon>
        <taxon>Pseudomonadota</taxon>
        <taxon>Gammaproteobacteria</taxon>
        <taxon>Lysobacterales</taxon>
        <taxon>Lysobacteraceae</taxon>
        <taxon>Stenotrophomonas</taxon>
    </lineage>
</organism>
<keyword evidence="1" id="KW-1133">Transmembrane helix</keyword>
<dbReference type="EMBL" id="LLXU01000129">
    <property type="protein sequence ID" value="KRG37811.1"/>
    <property type="molecule type" value="Genomic_DNA"/>
</dbReference>
<keyword evidence="1" id="KW-0472">Membrane</keyword>
<keyword evidence="1" id="KW-0812">Transmembrane</keyword>
<evidence type="ECO:0008006" key="4">
    <source>
        <dbReference type="Google" id="ProtNLM"/>
    </source>
</evidence>
<name>A0A0R0AB22_9GAMM</name>
<gene>
    <name evidence="2" type="ORF">ARC20_16060</name>
</gene>
<proteinExistence type="predicted"/>
<dbReference type="STRING" id="676599.ARC20_16060"/>
<comment type="caution">
    <text evidence="2">The sequence shown here is derived from an EMBL/GenBank/DDBJ whole genome shotgun (WGS) entry which is preliminary data.</text>
</comment>
<evidence type="ECO:0000256" key="1">
    <source>
        <dbReference type="SAM" id="Phobius"/>
    </source>
</evidence>
<keyword evidence="3" id="KW-1185">Reference proteome</keyword>
<feature type="transmembrane region" description="Helical" evidence="1">
    <location>
        <begin position="65"/>
        <end position="85"/>
    </location>
</feature>
<evidence type="ECO:0000313" key="3">
    <source>
        <dbReference type="Proteomes" id="UP000051802"/>
    </source>
</evidence>
<dbReference type="AlphaFoldDB" id="A0A0R0AB22"/>
<dbReference type="RefSeq" id="WP_057649114.1">
    <property type="nucleotide sequence ID" value="NZ_LLXU01000129.1"/>
</dbReference>
<accession>A0A0R0AB22</accession>
<dbReference type="OrthoDB" id="5999392at2"/>
<sequence length="190" mass="20660">MNHPFDDREDDALQARLRALPDQRMPPPAVWEGIRAAMDETPVAAPRPVLTIAPVARLPASRRRWHLPVSLAAAASLAAVAFLLVPSRMSAPDSAPPVQVAQAPQDIPLLAQADALTLEYQRALATLPRAPVPAELQPALHTLDQSEAQIRDALRQQPEAGYLLGQLRRTYDKRLELTRMAAFAPPAGTT</sequence>
<evidence type="ECO:0000313" key="2">
    <source>
        <dbReference type="EMBL" id="KRG37811.1"/>
    </source>
</evidence>
<dbReference type="Proteomes" id="UP000051802">
    <property type="component" value="Unassembled WGS sequence"/>
</dbReference>
<reference evidence="2 3" key="1">
    <citation type="submission" date="2015-10" db="EMBL/GenBank/DDBJ databases">
        <title>Genome sequencing and analysis of members of genus Stenotrophomonas.</title>
        <authorList>
            <person name="Patil P.P."/>
            <person name="Midha S."/>
            <person name="Patil P.B."/>
        </authorList>
    </citation>
    <scope>NUCLEOTIDE SEQUENCE [LARGE SCALE GENOMIC DNA]</scope>
    <source>
        <strain evidence="2 3">JCM 16536</strain>
    </source>
</reference>